<evidence type="ECO:0000313" key="2">
    <source>
        <dbReference type="Proteomes" id="UP000294299"/>
    </source>
</evidence>
<dbReference type="KEGG" id="nfn:NFRAN_0840"/>
<dbReference type="Proteomes" id="UP000294299">
    <property type="component" value="Chromosome NFRAN"/>
</dbReference>
<gene>
    <name evidence="1" type="ORF">NFRAN_0840</name>
</gene>
<proteinExistence type="predicted"/>
<sequence length="38" mass="4503">MYHLDKPFISIRKKNSNHKFYIKNTENEKTKAIIGPVV</sequence>
<keyword evidence="2" id="KW-1185">Reference proteome</keyword>
<dbReference type="EMBL" id="LR216287">
    <property type="protein sequence ID" value="VFJ13162.1"/>
    <property type="molecule type" value="Genomic_DNA"/>
</dbReference>
<reference evidence="1 2" key="1">
    <citation type="submission" date="2019-02" db="EMBL/GenBank/DDBJ databases">
        <authorList>
            <person name="Lehtovirta-Morley E L."/>
        </authorList>
    </citation>
    <scope>NUCLEOTIDE SEQUENCE [LARGE SCALE GENOMIC DNA]</scope>
    <source>
        <strain evidence="1">NFRAN1</strain>
    </source>
</reference>
<evidence type="ECO:0000313" key="1">
    <source>
        <dbReference type="EMBL" id="VFJ13162.1"/>
    </source>
</evidence>
<organism evidence="1 2">
    <name type="scientific">Candidatus Nitrosocosmicus franklandianus</name>
    <dbReference type="NCBI Taxonomy" id="1798806"/>
    <lineage>
        <taxon>Archaea</taxon>
        <taxon>Nitrososphaerota</taxon>
        <taxon>Nitrososphaeria</taxon>
        <taxon>Nitrososphaerales</taxon>
        <taxon>Nitrososphaeraceae</taxon>
        <taxon>Candidatus Nitrosocosmicus</taxon>
    </lineage>
</organism>
<dbReference type="AlphaFoldDB" id="A0A484I8M5"/>
<accession>A0A484I8M5</accession>
<name>A0A484I8M5_9ARCH</name>
<protein>
    <submittedName>
        <fullName evidence="1">Uncharacterized protein</fullName>
    </submittedName>
</protein>